<dbReference type="InterPro" id="IPR029063">
    <property type="entry name" value="SAM-dependent_MTases_sf"/>
</dbReference>
<evidence type="ECO:0000256" key="11">
    <source>
        <dbReference type="ARBA" id="ARBA00031350"/>
    </source>
</evidence>
<accession>A0A365H8J5</accession>
<dbReference type="OrthoDB" id="3501659at2"/>
<dbReference type="RefSeq" id="WP_111866096.1">
    <property type="nucleotide sequence ID" value="NZ_QLYX01000004.1"/>
</dbReference>
<comment type="similarity">
    <text evidence="2">Belongs to the methyltransferase superfamily. L-isoaspartyl/D-aspartyl protein methyltransferase family.</text>
</comment>
<dbReference type="PANTHER" id="PTHR11579">
    <property type="entry name" value="PROTEIN-L-ISOASPARTATE O-METHYLTRANSFERASE"/>
    <property type="match status" value="1"/>
</dbReference>
<protein>
    <recommendedName>
        <fullName evidence="4">Protein-L-isoaspartate O-methyltransferase</fullName>
        <ecNumber evidence="3">2.1.1.77</ecNumber>
    </recommendedName>
    <alternativeName>
        <fullName evidence="11">L-isoaspartyl protein carboxyl methyltransferase</fullName>
    </alternativeName>
    <alternativeName>
        <fullName evidence="9">Protein L-isoaspartyl methyltransferase</fullName>
    </alternativeName>
    <alternativeName>
        <fullName evidence="10">Protein-beta-aspartate methyltransferase</fullName>
    </alternativeName>
</protein>
<dbReference type="EC" id="2.1.1.77" evidence="3"/>
<evidence type="ECO:0000256" key="9">
    <source>
        <dbReference type="ARBA" id="ARBA00030757"/>
    </source>
</evidence>
<dbReference type="EMBL" id="QLYX01000004">
    <property type="protein sequence ID" value="RAY15359.1"/>
    <property type="molecule type" value="Genomic_DNA"/>
</dbReference>
<evidence type="ECO:0000256" key="1">
    <source>
        <dbReference type="ARBA" id="ARBA00004496"/>
    </source>
</evidence>
<comment type="caution">
    <text evidence="12">The sequence shown here is derived from an EMBL/GenBank/DDBJ whole genome shotgun (WGS) entry which is preliminary data.</text>
</comment>
<reference evidence="12 13" key="1">
    <citation type="submission" date="2018-06" db="EMBL/GenBank/DDBJ databases">
        <title>Actinomadura craniellae sp. nov. isolated from marine sponge Craniella sp.</title>
        <authorList>
            <person name="Li L."/>
            <person name="Xu Q.H."/>
            <person name="Lin H.W."/>
            <person name="Lu Y.H."/>
        </authorList>
    </citation>
    <scope>NUCLEOTIDE SEQUENCE [LARGE SCALE GENOMIC DNA]</scope>
    <source>
        <strain evidence="12 13">LHW63021</strain>
    </source>
</reference>
<dbReference type="Proteomes" id="UP000251891">
    <property type="component" value="Unassembled WGS sequence"/>
</dbReference>
<keyword evidence="7 12" id="KW-0808">Transferase</keyword>
<organism evidence="12 13">
    <name type="scientific">Actinomadura craniellae</name>
    <dbReference type="NCBI Taxonomy" id="2231787"/>
    <lineage>
        <taxon>Bacteria</taxon>
        <taxon>Bacillati</taxon>
        <taxon>Actinomycetota</taxon>
        <taxon>Actinomycetes</taxon>
        <taxon>Streptosporangiales</taxon>
        <taxon>Thermomonosporaceae</taxon>
        <taxon>Actinomadura</taxon>
    </lineage>
</organism>
<dbReference type="AlphaFoldDB" id="A0A365H8J5"/>
<keyword evidence="8" id="KW-0949">S-adenosyl-L-methionine</keyword>
<dbReference type="CDD" id="cd02440">
    <property type="entry name" value="AdoMet_MTases"/>
    <property type="match status" value="1"/>
</dbReference>
<keyword evidence="13" id="KW-1185">Reference proteome</keyword>
<keyword evidence="6 12" id="KW-0489">Methyltransferase</keyword>
<dbReference type="InterPro" id="IPR000682">
    <property type="entry name" value="PCMT"/>
</dbReference>
<dbReference type="SUPFAM" id="SSF53335">
    <property type="entry name" value="S-adenosyl-L-methionine-dependent methyltransferases"/>
    <property type="match status" value="1"/>
</dbReference>
<proteinExistence type="inferred from homology"/>
<evidence type="ECO:0000256" key="6">
    <source>
        <dbReference type="ARBA" id="ARBA00022603"/>
    </source>
</evidence>
<dbReference type="GO" id="GO:0032259">
    <property type="term" value="P:methylation"/>
    <property type="evidence" value="ECO:0007669"/>
    <property type="project" value="UniProtKB-KW"/>
</dbReference>
<evidence type="ECO:0000256" key="3">
    <source>
        <dbReference type="ARBA" id="ARBA00011890"/>
    </source>
</evidence>
<evidence type="ECO:0000256" key="5">
    <source>
        <dbReference type="ARBA" id="ARBA00022490"/>
    </source>
</evidence>
<evidence type="ECO:0000256" key="4">
    <source>
        <dbReference type="ARBA" id="ARBA00013346"/>
    </source>
</evidence>
<sequence>MTGARRLEALIDRLATVGWLKSPEIRKALHAVPRQMFVPPVALVSPLGEDYLIDEGRDPAAWLDAAYSDDPIVTQIEDGAVPLEGGKGDFTSSCSAPSTVVALLELLQAERGHRVLEIGTGTGWTAGLLCELVGEKYVTSVEIDPQVADRAARNLREAGRSPRLVVGDGVKGSPEGAPYDRVHVTCGVREVPYAWVEQTRPGGVAVLPYSPGFGYSHELRLVVMPDGTALGRFPGHASYMMLRSQRKPDLDFGDAEASRSVTRTDPRTIGYASPGADLAMSAALGDVFSQGHEEDGVYTLWLWSPSGSWATAIHRPDQQEYEIRQAGDRRLWEETETAYFRWVTRGEPGRDRFGMTVTPAGQRIWLDSPDNLI</sequence>
<dbReference type="Gene3D" id="3.40.50.150">
    <property type="entry name" value="Vaccinia Virus protein VP39"/>
    <property type="match status" value="1"/>
</dbReference>
<dbReference type="PANTHER" id="PTHR11579:SF0">
    <property type="entry name" value="PROTEIN-L-ISOASPARTATE(D-ASPARTATE) O-METHYLTRANSFERASE"/>
    <property type="match status" value="1"/>
</dbReference>
<evidence type="ECO:0000313" key="13">
    <source>
        <dbReference type="Proteomes" id="UP000251891"/>
    </source>
</evidence>
<dbReference type="Pfam" id="PF01135">
    <property type="entry name" value="PCMT"/>
    <property type="match status" value="1"/>
</dbReference>
<evidence type="ECO:0000256" key="2">
    <source>
        <dbReference type="ARBA" id="ARBA00005369"/>
    </source>
</evidence>
<evidence type="ECO:0000313" key="12">
    <source>
        <dbReference type="EMBL" id="RAY15359.1"/>
    </source>
</evidence>
<name>A0A365H8J5_9ACTN</name>
<comment type="subcellular location">
    <subcellularLocation>
        <location evidence="1">Cytoplasm</location>
    </subcellularLocation>
</comment>
<evidence type="ECO:0000256" key="8">
    <source>
        <dbReference type="ARBA" id="ARBA00022691"/>
    </source>
</evidence>
<evidence type="ECO:0000256" key="7">
    <source>
        <dbReference type="ARBA" id="ARBA00022679"/>
    </source>
</evidence>
<keyword evidence="5" id="KW-0963">Cytoplasm</keyword>
<evidence type="ECO:0000256" key="10">
    <source>
        <dbReference type="ARBA" id="ARBA00031323"/>
    </source>
</evidence>
<dbReference type="GO" id="GO:0004719">
    <property type="term" value="F:protein-L-isoaspartate (D-aspartate) O-methyltransferase activity"/>
    <property type="evidence" value="ECO:0007669"/>
    <property type="project" value="UniProtKB-EC"/>
</dbReference>
<dbReference type="GO" id="GO:0005737">
    <property type="term" value="C:cytoplasm"/>
    <property type="evidence" value="ECO:0007669"/>
    <property type="project" value="UniProtKB-SubCell"/>
</dbReference>
<gene>
    <name evidence="12" type="ORF">DPM19_11695</name>
</gene>